<feature type="transmembrane region" description="Helical" evidence="5">
    <location>
        <begin position="94"/>
        <end position="113"/>
    </location>
</feature>
<feature type="domain" description="HTH luxR-type" evidence="6">
    <location>
        <begin position="439"/>
        <end position="503"/>
    </location>
</feature>
<dbReference type="PANTHER" id="PTHR44688:SF16">
    <property type="entry name" value="DNA-BINDING TRANSCRIPTIONAL ACTIVATOR DEVR_DOSR"/>
    <property type="match status" value="1"/>
</dbReference>
<reference evidence="10" key="2">
    <citation type="submission" date="2018-05" db="EMBL/GenBank/DDBJ databases">
        <title>Genome Sequencing of selected type strains of the family Eggerthellaceae.</title>
        <authorList>
            <person name="Danylec N."/>
            <person name="Stoll D.A."/>
            <person name="Doetsch A."/>
            <person name="Huch M."/>
        </authorList>
    </citation>
    <scope>NUCLEOTIDE SEQUENCE [LARGE SCALE GENOMIC DNA]</scope>
    <source>
        <strain evidence="10">DSM 16107</strain>
    </source>
</reference>
<evidence type="ECO:0000256" key="2">
    <source>
        <dbReference type="ARBA" id="ARBA00023125"/>
    </source>
</evidence>
<dbReference type="OrthoDB" id="3171430at2"/>
<gene>
    <name evidence="7" type="ORF">C1876_09780</name>
    <name evidence="8" type="ORF">DMP09_09185</name>
</gene>
<keyword evidence="1" id="KW-0805">Transcription regulation</keyword>
<dbReference type="InterPro" id="IPR016032">
    <property type="entry name" value="Sig_transdc_resp-reg_C-effctor"/>
</dbReference>
<dbReference type="EMBL" id="QICC01000033">
    <property type="protein sequence ID" value="RNM41573.1"/>
    <property type="molecule type" value="Genomic_DNA"/>
</dbReference>
<dbReference type="Gene3D" id="1.10.10.10">
    <property type="entry name" value="Winged helix-like DNA-binding domain superfamily/Winged helix DNA-binding domain"/>
    <property type="match status" value="1"/>
</dbReference>
<dbReference type="Proteomes" id="UP000270112">
    <property type="component" value="Unassembled WGS sequence"/>
</dbReference>
<dbReference type="InterPro" id="IPR000792">
    <property type="entry name" value="Tscrpt_reg_LuxR_C"/>
</dbReference>
<dbReference type="Pfam" id="PF00196">
    <property type="entry name" value="GerE"/>
    <property type="match status" value="1"/>
</dbReference>
<comment type="caution">
    <text evidence="8">The sequence shown here is derived from an EMBL/GenBank/DDBJ whole genome shotgun (WGS) entry which is preliminary data.</text>
</comment>
<feature type="transmembrane region" description="Helical" evidence="5">
    <location>
        <begin position="309"/>
        <end position="328"/>
    </location>
</feature>
<dbReference type="Proteomes" id="UP000253817">
    <property type="component" value="Unassembled WGS sequence"/>
</dbReference>
<dbReference type="AlphaFoldDB" id="A0A3N0IX63"/>
<feature type="transmembrane region" description="Helical" evidence="5">
    <location>
        <begin position="279"/>
        <end position="297"/>
    </location>
</feature>
<feature type="transmembrane region" description="Helical" evidence="5">
    <location>
        <begin position="226"/>
        <end position="247"/>
    </location>
</feature>
<keyword evidence="4" id="KW-0175">Coiled coil</keyword>
<keyword evidence="5" id="KW-0812">Transmembrane</keyword>
<dbReference type="InterPro" id="IPR036388">
    <property type="entry name" value="WH-like_DNA-bd_sf"/>
</dbReference>
<proteinExistence type="predicted"/>
<dbReference type="SUPFAM" id="SSF46894">
    <property type="entry name" value="C-terminal effector domain of the bipartite response regulators"/>
    <property type="match status" value="1"/>
</dbReference>
<dbReference type="GO" id="GO:0003677">
    <property type="term" value="F:DNA binding"/>
    <property type="evidence" value="ECO:0007669"/>
    <property type="project" value="UniProtKB-KW"/>
</dbReference>
<feature type="transmembrane region" description="Helical" evidence="5">
    <location>
        <begin position="153"/>
        <end position="172"/>
    </location>
</feature>
<keyword evidence="9" id="KW-1185">Reference proteome</keyword>
<feature type="transmembrane region" description="Helical" evidence="5">
    <location>
        <begin position="58"/>
        <end position="82"/>
    </location>
</feature>
<evidence type="ECO:0000256" key="4">
    <source>
        <dbReference type="SAM" id="Coils"/>
    </source>
</evidence>
<feature type="coiled-coil region" evidence="4">
    <location>
        <begin position="423"/>
        <end position="450"/>
    </location>
</feature>
<keyword evidence="3" id="KW-0804">Transcription</keyword>
<protein>
    <recommendedName>
        <fullName evidence="6">HTH luxR-type domain-containing protein</fullName>
    </recommendedName>
</protein>
<dbReference type="GO" id="GO:0006355">
    <property type="term" value="P:regulation of DNA-templated transcription"/>
    <property type="evidence" value="ECO:0007669"/>
    <property type="project" value="InterPro"/>
</dbReference>
<dbReference type="EMBL" id="PPTT01000015">
    <property type="protein sequence ID" value="RDB68526.1"/>
    <property type="molecule type" value="Genomic_DNA"/>
</dbReference>
<evidence type="ECO:0000313" key="10">
    <source>
        <dbReference type="Proteomes" id="UP000270112"/>
    </source>
</evidence>
<sequence length="503" mass="53683">MTAINRHHISDDAPARGRRQGFAAELVSSRWLRCFVALSLLFLGTWLLNQFIFPRIAVVYGMAREFATVSSSCAALAVALTATLRPAWLRPRPLALGATAVMLAGFALVQAGLALASPALITAGAVVMNAGRATIMAVSCIVLIGLSARSSALCIAGSLALAYAWRGIFVALPEPLGMLAYPAVTLGAFALVWPFVREQLDRTRTRPSAATLALTEPRSFLPFAHVLFLAFFVFRSAYGFSLTFGAVESTPPFSLLPLIPLALVALQVVATGRAAPGDILYQVACLFVLAGFLATLVPQTVDSSVPNMLLAAGGDCFSVLMYYTLAAVGRRNPLHALSMFAWGQCATSAGSLVGTSLGHLMNGLLANDAALVPATVAVVVLAFAALNLTVLRSFSFERTIEGVEAVPEVAAAPQDEPRAATAAADDEAQAHALDQQCARLAQEYALTEREGEVFRLLARGRNVPFIEEELIISRNTIKTHIKHIYQKMDLHSQQELIDLAETY</sequence>
<evidence type="ECO:0000256" key="3">
    <source>
        <dbReference type="ARBA" id="ARBA00023163"/>
    </source>
</evidence>
<evidence type="ECO:0000256" key="1">
    <source>
        <dbReference type="ARBA" id="ARBA00023015"/>
    </source>
</evidence>
<feature type="transmembrane region" description="Helical" evidence="5">
    <location>
        <begin position="119"/>
        <end position="146"/>
    </location>
</feature>
<evidence type="ECO:0000259" key="6">
    <source>
        <dbReference type="PROSITE" id="PS50043"/>
    </source>
</evidence>
<reference evidence="8" key="3">
    <citation type="journal article" date="2019" name="Microbiol. Resour. Announc.">
        <title>Draft Genome Sequences of Type Strains of Gordonibacter faecihominis, Paraeggerthella hongkongensis, Parvibacter caecicola,Slackia equolifaciens, Slackia faecicanis, and Slackia isoflavoniconvertens.</title>
        <authorList>
            <person name="Danylec N."/>
            <person name="Stoll D.A."/>
            <person name="Dotsch A."/>
            <person name="Huch M."/>
        </authorList>
    </citation>
    <scope>NUCLEOTIDE SEQUENCE</scope>
    <source>
        <strain evidence="8">DSM 16107</strain>
    </source>
</reference>
<dbReference type="PROSITE" id="PS50043">
    <property type="entry name" value="HTH_LUXR_2"/>
    <property type="match status" value="1"/>
</dbReference>
<evidence type="ECO:0000313" key="9">
    <source>
        <dbReference type="Proteomes" id="UP000253817"/>
    </source>
</evidence>
<organism evidence="8 10">
    <name type="scientific">Eggerthella sinensis</name>
    <dbReference type="NCBI Taxonomy" id="242230"/>
    <lineage>
        <taxon>Bacteria</taxon>
        <taxon>Bacillati</taxon>
        <taxon>Actinomycetota</taxon>
        <taxon>Coriobacteriia</taxon>
        <taxon>Eggerthellales</taxon>
        <taxon>Eggerthellaceae</taxon>
        <taxon>Eggerthella</taxon>
    </lineage>
</organism>
<dbReference type="PRINTS" id="PR00038">
    <property type="entry name" value="HTHLUXR"/>
</dbReference>
<accession>A0A3N0IX63</accession>
<feature type="transmembrane region" description="Helical" evidence="5">
    <location>
        <begin position="178"/>
        <end position="196"/>
    </location>
</feature>
<reference evidence="7 9" key="1">
    <citation type="journal article" date="2018" name="Elife">
        <title>Discovery and characterization of a prevalent human gut bacterial enzyme sufficient for the inactivation of a family of plant toxins.</title>
        <authorList>
            <person name="Koppel N."/>
            <person name="Bisanz J.E."/>
            <person name="Pandelia M.E."/>
            <person name="Turnbaugh P.J."/>
            <person name="Balskus E.P."/>
        </authorList>
    </citation>
    <scope>NUCLEOTIDE SEQUENCE [LARGE SCALE GENOMIC DNA]</scope>
    <source>
        <strain evidence="7 9">DSM 16107</strain>
    </source>
</reference>
<evidence type="ECO:0000256" key="5">
    <source>
        <dbReference type="SAM" id="Phobius"/>
    </source>
</evidence>
<feature type="transmembrane region" description="Helical" evidence="5">
    <location>
        <begin position="340"/>
        <end position="358"/>
    </location>
</feature>
<feature type="transmembrane region" description="Helical" evidence="5">
    <location>
        <begin position="31"/>
        <end position="52"/>
    </location>
</feature>
<dbReference type="RefSeq" id="WP_114546544.1">
    <property type="nucleotide sequence ID" value="NZ_PPTT01000015.1"/>
</dbReference>
<keyword evidence="5" id="KW-1133">Transmembrane helix</keyword>
<feature type="transmembrane region" description="Helical" evidence="5">
    <location>
        <begin position="253"/>
        <end position="272"/>
    </location>
</feature>
<evidence type="ECO:0000313" key="7">
    <source>
        <dbReference type="EMBL" id="RDB68526.1"/>
    </source>
</evidence>
<keyword evidence="2" id="KW-0238">DNA-binding</keyword>
<dbReference type="PANTHER" id="PTHR44688">
    <property type="entry name" value="DNA-BINDING TRANSCRIPTIONAL ACTIVATOR DEVR_DOSR"/>
    <property type="match status" value="1"/>
</dbReference>
<feature type="transmembrane region" description="Helical" evidence="5">
    <location>
        <begin position="370"/>
        <end position="391"/>
    </location>
</feature>
<dbReference type="SMART" id="SM00421">
    <property type="entry name" value="HTH_LUXR"/>
    <property type="match status" value="1"/>
</dbReference>
<keyword evidence="5" id="KW-0472">Membrane</keyword>
<dbReference type="CDD" id="cd06170">
    <property type="entry name" value="LuxR_C_like"/>
    <property type="match status" value="1"/>
</dbReference>
<evidence type="ECO:0000313" key="8">
    <source>
        <dbReference type="EMBL" id="RNM41573.1"/>
    </source>
</evidence>
<name>A0A3N0IX63_9ACTN</name>